<feature type="chain" id="PRO_5044762387" evidence="2">
    <location>
        <begin position="26"/>
        <end position="247"/>
    </location>
</feature>
<protein>
    <submittedName>
        <fullName evidence="3">Uncharacterized protein</fullName>
    </submittedName>
</protein>
<dbReference type="EMBL" id="JALLAZ020001630">
    <property type="protein sequence ID" value="KAL3770407.1"/>
    <property type="molecule type" value="Genomic_DNA"/>
</dbReference>
<evidence type="ECO:0000256" key="1">
    <source>
        <dbReference type="SAM" id="MobiDB-lite"/>
    </source>
</evidence>
<dbReference type="PANTHER" id="PTHR33975:SF2">
    <property type="entry name" value="MYELIN-ASSOCIATED OLIGODENDROCYTE BASIC PROTEIN"/>
    <property type="match status" value="1"/>
</dbReference>
<feature type="signal peptide" evidence="2">
    <location>
        <begin position="1"/>
        <end position="25"/>
    </location>
</feature>
<evidence type="ECO:0000256" key="2">
    <source>
        <dbReference type="SAM" id="SignalP"/>
    </source>
</evidence>
<organism evidence="3 4">
    <name type="scientific">Stephanodiscus triporus</name>
    <dbReference type="NCBI Taxonomy" id="2934178"/>
    <lineage>
        <taxon>Eukaryota</taxon>
        <taxon>Sar</taxon>
        <taxon>Stramenopiles</taxon>
        <taxon>Ochrophyta</taxon>
        <taxon>Bacillariophyta</taxon>
        <taxon>Coscinodiscophyceae</taxon>
        <taxon>Thalassiosirophycidae</taxon>
        <taxon>Stephanodiscales</taxon>
        <taxon>Stephanodiscaceae</taxon>
        <taxon>Stephanodiscus</taxon>
    </lineage>
</organism>
<dbReference type="AlphaFoldDB" id="A0ABD3N782"/>
<reference evidence="3 4" key="1">
    <citation type="submission" date="2024-10" db="EMBL/GenBank/DDBJ databases">
        <title>Updated reference genomes for cyclostephanoid diatoms.</title>
        <authorList>
            <person name="Roberts W.R."/>
            <person name="Alverson A.J."/>
        </authorList>
    </citation>
    <scope>NUCLEOTIDE SEQUENCE [LARGE SCALE GENOMIC DNA]</scope>
    <source>
        <strain evidence="3 4">AJA276-08</strain>
    </source>
</reference>
<dbReference type="PANTHER" id="PTHR33975">
    <property type="entry name" value="MYELIN-ASSOCIATED OLIGODENDROCYTE BASIC PROTEIN"/>
    <property type="match status" value="1"/>
</dbReference>
<proteinExistence type="predicted"/>
<accession>A0ABD3N782</accession>
<name>A0ABD3N782_9STRA</name>
<feature type="region of interest" description="Disordered" evidence="1">
    <location>
        <begin position="102"/>
        <end position="166"/>
    </location>
</feature>
<keyword evidence="4" id="KW-1185">Reference proteome</keyword>
<feature type="compositionally biased region" description="Basic and acidic residues" evidence="1">
    <location>
        <begin position="123"/>
        <end position="134"/>
    </location>
</feature>
<evidence type="ECO:0000313" key="4">
    <source>
        <dbReference type="Proteomes" id="UP001530315"/>
    </source>
</evidence>
<dbReference type="Pfam" id="PF07466">
    <property type="entry name" value="DUF1517"/>
    <property type="match status" value="1"/>
</dbReference>
<feature type="compositionally biased region" description="Low complexity" evidence="1">
    <location>
        <begin position="145"/>
        <end position="154"/>
    </location>
</feature>
<evidence type="ECO:0000313" key="3">
    <source>
        <dbReference type="EMBL" id="KAL3770407.1"/>
    </source>
</evidence>
<sequence>MHFANCFFIVASAVLSNINVGGGLAGPSVDRGGGGILGPGASVIELSVALDVPNRDDPNSILSVLDRLSRTARTDSRVGVQDLTSRVALELLRRKSSIVAAHARGRHHADPGPAQREYNGVAIRERGKFQRETVSRYGGVDYNDPSSSSSSSSPSRRRGIPEDDSAGKATVAVVTILMLIDGDSTSRAMPSRIGSVRDVEEALSRIAADAKADDCLRSAEILWTPEERDETLTMREVLADYPSLRSI</sequence>
<dbReference type="InterPro" id="IPR010903">
    <property type="entry name" value="DUF1517"/>
</dbReference>
<comment type="caution">
    <text evidence="3">The sequence shown here is derived from an EMBL/GenBank/DDBJ whole genome shotgun (WGS) entry which is preliminary data.</text>
</comment>
<keyword evidence="2" id="KW-0732">Signal</keyword>
<dbReference type="Proteomes" id="UP001530315">
    <property type="component" value="Unassembled WGS sequence"/>
</dbReference>
<dbReference type="InterPro" id="IPR053023">
    <property type="entry name" value="FLAP_modulator"/>
</dbReference>
<gene>
    <name evidence="3" type="ORF">ACHAW5_002324</name>
</gene>